<dbReference type="CDD" id="cd00207">
    <property type="entry name" value="fer2"/>
    <property type="match status" value="1"/>
</dbReference>
<evidence type="ECO:0000256" key="6">
    <source>
        <dbReference type="ARBA" id="ARBA00023004"/>
    </source>
</evidence>
<dbReference type="GO" id="GO:0051539">
    <property type="term" value="F:4 iron, 4 sulfur cluster binding"/>
    <property type="evidence" value="ECO:0007669"/>
    <property type="project" value="UniProtKB-KW"/>
</dbReference>
<dbReference type="InterPro" id="IPR050123">
    <property type="entry name" value="Prok_molybdopt-oxidoreductase"/>
</dbReference>
<keyword evidence="8" id="KW-0520">NAD</keyword>
<dbReference type="FunFam" id="3.30.70.20:FF:000002">
    <property type="entry name" value="NADH-ubiquinone oxidoreductase 75 kDa subunit"/>
    <property type="match status" value="1"/>
</dbReference>
<dbReference type="InterPro" id="IPR010228">
    <property type="entry name" value="NADH_UbQ_OxRdtase_Gsu"/>
</dbReference>
<dbReference type="InterPro" id="IPR036010">
    <property type="entry name" value="2Fe-2S_ferredoxin-like_sf"/>
</dbReference>
<evidence type="ECO:0000259" key="12">
    <source>
        <dbReference type="PROSITE" id="PS51669"/>
    </source>
</evidence>
<dbReference type="GeneID" id="30214227"/>
<evidence type="ECO:0000256" key="7">
    <source>
        <dbReference type="ARBA" id="ARBA00023014"/>
    </source>
</evidence>
<keyword evidence="6" id="KW-0408">Iron</keyword>
<dbReference type="FunFam" id="3.30.200.210:FF:000002">
    <property type="entry name" value="NADH-ubiquinone oxidoreductase 75 kDa subunit"/>
    <property type="match status" value="1"/>
</dbReference>
<evidence type="ECO:0000256" key="4">
    <source>
        <dbReference type="ARBA" id="ARBA00022723"/>
    </source>
</evidence>
<organism evidence="14">
    <name type="scientific">Palpitomonas bilix</name>
    <dbReference type="NCBI Taxonomy" id="652834"/>
    <lineage>
        <taxon>Eukaryota</taxon>
        <taxon>Eukaryota incertae sedis</taxon>
    </lineage>
</organism>
<evidence type="ECO:0000256" key="10">
    <source>
        <dbReference type="RuleBase" id="RU004523"/>
    </source>
</evidence>
<reference evidence="14" key="1">
    <citation type="journal article" date="2016" name="Genome Biol. Evol.">
        <title>Mitochondrial Genome of Palpitomonas bilix: Derived Genome Structure and Ancestral System for Cytochrome c Maturation.</title>
        <authorList>
            <consortium name="AP017433"/>
            <person name="Nishimura Y."/>
            <person name="Tanifuji G."/>
            <person name="Kamikawa R."/>
            <person name="Yabuki A."/>
            <person name="Hashimoto T."/>
            <person name="Inagaki Y."/>
        </authorList>
    </citation>
    <scope>NUCLEOTIDE SEQUENCE</scope>
</reference>
<dbReference type="PROSITE" id="PS51085">
    <property type="entry name" value="2FE2S_FER_2"/>
    <property type="match status" value="1"/>
</dbReference>
<dbReference type="AlphaFoldDB" id="A0A1E1GHP7"/>
<keyword evidence="4" id="KW-0479">Metal-binding</keyword>
<dbReference type="InterPro" id="IPR001041">
    <property type="entry name" value="2Fe-2S_ferredoxin-type"/>
</dbReference>
<feature type="domain" description="4Fe-4S His(Cys)3-ligated-type" evidence="13">
    <location>
        <begin position="82"/>
        <end position="121"/>
    </location>
</feature>
<dbReference type="RefSeq" id="YP_009317218.1">
    <property type="nucleotide sequence ID" value="NC_031832.1"/>
</dbReference>
<evidence type="ECO:0000256" key="3">
    <source>
        <dbReference type="ARBA" id="ARBA00022485"/>
    </source>
</evidence>
<accession>A0A1E1GHP7</accession>
<dbReference type="Pfam" id="PF22117">
    <property type="entry name" value="Fer4_Nqo3"/>
    <property type="match status" value="1"/>
</dbReference>
<dbReference type="EMBL" id="AP017433">
    <property type="protein sequence ID" value="BAV82435.1"/>
    <property type="molecule type" value="Genomic_DNA"/>
</dbReference>
<keyword evidence="14" id="KW-0496">Mitochondrion</keyword>
<dbReference type="GO" id="GO:0046872">
    <property type="term" value="F:metal ion binding"/>
    <property type="evidence" value="ECO:0007669"/>
    <property type="project" value="UniProtKB-KW"/>
</dbReference>
<sequence>MLLQNINVTIDGKQVSVPKGTTVLQACETANVVVPRFCYHERLSIAGNCRMCLVEVAKSPKLVASCAMPVAEGMDVKTNSNLVKKAREGILELLLINHPLDCPICDQGGECDLQDQAMSFGSDRSRFNGVKRAVKDKDVGPLVKTIMTRCIHCTRCVRFGKEIAGIADLGTSGRGMNMEIGTYVQKVFNSELSGNVIDLCPVGALTSKPYSFVARSWELKSTETIDVFDSIGSNIKMDTRGYEILRVVPAVNESINEEWITDKVRFSYDGFKRQRLNVPMVRNIIGENSDSILKPTTWLEAFNIIKQKIKTIDSSEIVGIHGPFVSAESLLVFKEFFNRLGSRRILTSFSANKDLHKCTVNNLTDLRSNYIFNTTLSGVESADACLLIGTNPRKEAPLLNLRLRKRFLKGSFIVGSIGAPVDLTFETVSLGNSFQTLADIAKGNHFFCKVLNTAKKPLIIINSDLLSSSEGTAIWNSLQTIIKNTNIISDNWNGLNVLQSTASGCSSFDLNVPSHFSFNSLKNKEIPAKILYLLGSDEINIKTIIKEASPDCFIIYQGHHGDLGASFADVVLPSFSFVESEGLYLNTEGRPQFAHPVVKGLGNAKADWLILRALSEVLGITLPYNSIKSVRERLYELVPAMELTGQIIDNNVKLVCYHNSGHMSTNLFKPLLNNFYMTDVVTRASHIMARCTSVFNSNFLNFKKA</sequence>
<dbReference type="Pfam" id="PF13510">
    <property type="entry name" value="Fer2_4"/>
    <property type="match status" value="1"/>
</dbReference>
<dbReference type="PROSITE" id="PS00643">
    <property type="entry name" value="COMPLEX1_75K_3"/>
    <property type="match status" value="1"/>
</dbReference>
<dbReference type="Gene3D" id="3.40.50.740">
    <property type="match status" value="1"/>
</dbReference>
<feature type="domain" description="4Fe-4S Mo/W bis-MGD-type" evidence="12">
    <location>
        <begin position="219"/>
        <end position="275"/>
    </location>
</feature>
<dbReference type="PROSITE" id="PS00641">
    <property type="entry name" value="COMPLEX1_75K_1"/>
    <property type="match status" value="1"/>
</dbReference>
<dbReference type="PROSITE" id="PS51669">
    <property type="entry name" value="4FE4S_MOW_BIS_MGD"/>
    <property type="match status" value="1"/>
</dbReference>
<dbReference type="InterPro" id="IPR015405">
    <property type="entry name" value="NDUFS1-like_C"/>
</dbReference>
<dbReference type="GeneID" id="30214188"/>
<evidence type="ECO:0000256" key="1">
    <source>
        <dbReference type="ARBA" id="ARBA00001966"/>
    </source>
</evidence>
<keyword evidence="3" id="KW-0004">4Fe-4S</keyword>
<keyword evidence="7" id="KW-0411">Iron-sulfur</keyword>
<dbReference type="SUPFAM" id="SSF54862">
    <property type="entry name" value="4Fe-4S ferredoxins"/>
    <property type="match status" value="1"/>
</dbReference>
<feature type="domain" description="2Fe-2S ferredoxin-type" evidence="11">
    <location>
        <begin position="4"/>
        <end position="82"/>
    </location>
</feature>
<evidence type="ECO:0000259" key="13">
    <source>
        <dbReference type="PROSITE" id="PS51839"/>
    </source>
</evidence>
<dbReference type="PROSITE" id="PS00642">
    <property type="entry name" value="COMPLEX1_75K_2"/>
    <property type="match status" value="1"/>
</dbReference>
<dbReference type="GO" id="GO:0042773">
    <property type="term" value="P:ATP synthesis coupled electron transport"/>
    <property type="evidence" value="ECO:0007669"/>
    <property type="project" value="InterPro"/>
</dbReference>
<dbReference type="InterPro" id="IPR006656">
    <property type="entry name" value="Mopterin_OxRdtase"/>
</dbReference>
<dbReference type="Pfam" id="PF10588">
    <property type="entry name" value="NADH-G_4Fe-4S_3"/>
    <property type="match status" value="1"/>
</dbReference>
<dbReference type="InterPro" id="IPR006963">
    <property type="entry name" value="Mopterin_OxRdtase_4Fe-4S_dom"/>
</dbReference>
<protein>
    <submittedName>
        <fullName evidence="14">NADH dehydrogenase subunit 11</fullName>
    </submittedName>
</protein>
<geneLocation type="mitochondrion" evidence="14"/>
<proteinExistence type="inferred from homology"/>
<evidence type="ECO:0000256" key="5">
    <source>
        <dbReference type="ARBA" id="ARBA00022967"/>
    </source>
</evidence>
<keyword evidence="5" id="KW-1278">Translocase</keyword>
<evidence type="ECO:0000256" key="9">
    <source>
        <dbReference type="ARBA" id="ARBA00034078"/>
    </source>
</evidence>
<dbReference type="SUPFAM" id="SSF53706">
    <property type="entry name" value="Formate dehydrogenase/DMSO reductase, domains 1-3"/>
    <property type="match status" value="1"/>
</dbReference>
<dbReference type="GO" id="GO:0016651">
    <property type="term" value="F:oxidoreductase activity, acting on NAD(P)H"/>
    <property type="evidence" value="ECO:0007669"/>
    <property type="project" value="InterPro"/>
</dbReference>
<name>A0A1E1GHP7_9EUKA</name>
<dbReference type="InterPro" id="IPR019574">
    <property type="entry name" value="NADH_UbQ_OxRdtase_Gsu_4Fe4S-bd"/>
</dbReference>
<dbReference type="SUPFAM" id="SSF54292">
    <property type="entry name" value="2Fe-2S ferredoxin-like"/>
    <property type="match status" value="1"/>
</dbReference>
<dbReference type="Gene3D" id="3.10.20.740">
    <property type="match status" value="1"/>
</dbReference>
<gene>
    <name evidence="14" type="primary">nad11</name>
</gene>
<dbReference type="GO" id="GO:0016020">
    <property type="term" value="C:membrane"/>
    <property type="evidence" value="ECO:0007669"/>
    <property type="project" value="InterPro"/>
</dbReference>
<dbReference type="Pfam" id="PF22151">
    <property type="entry name" value="Fer4_NDSU1"/>
    <property type="match status" value="1"/>
</dbReference>
<dbReference type="NCBIfam" id="TIGR01973">
    <property type="entry name" value="NuoG"/>
    <property type="match status" value="1"/>
</dbReference>
<dbReference type="PANTHER" id="PTHR43105">
    <property type="entry name" value="RESPIRATORY NITRATE REDUCTASE"/>
    <property type="match status" value="1"/>
</dbReference>
<dbReference type="EMBL" id="AP017433">
    <property type="protein sequence ID" value="BAV82386.1"/>
    <property type="molecule type" value="Genomic_DNA"/>
</dbReference>
<dbReference type="RefSeq" id="YP_009317267.1">
    <property type="nucleotide sequence ID" value="NC_031832.1"/>
</dbReference>
<evidence type="ECO:0000256" key="2">
    <source>
        <dbReference type="ARBA" id="ARBA00005404"/>
    </source>
</evidence>
<dbReference type="PANTHER" id="PTHR43105:SF13">
    <property type="entry name" value="NADH-UBIQUINONE OXIDOREDUCTASE 75 KDA SUBUNIT, MITOCHONDRIAL"/>
    <property type="match status" value="1"/>
</dbReference>
<evidence type="ECO:0000313" key="14">
    <source>
        <dbReference type="EMBL" id="BAV82386.1"/>
    </source>
</evidence>
<evidence type="ECO:0000256" key="8">
    <source>
        <dbReference type="ARBA" id="ARBA00023027"/>
    </source>
</evidence>
<dbReference type="PROSITE" id="PS51839">
    <property type="entry name" value="4FE4S_HC3"/>
    <property type="match status" value="1"/>
</dbReference>
<comment type="similarity">
    <text evidence="2 10">Belongs to the complex I 75 kDa subunit family.</text>
</comment>
<dbReference type="Pfam" id="PF00384">
    <property type="entry name" value="Molybdopterin"/>
    <property type="match status" value="1"/>
</dbReference>
<dbReference type="Pfam" id="PF09326">
    <property type="entry name" value="NADH_dhqG_C"/>
    <property type="match status" value="1"/>
</dbReference>
<dbReference type="SMART" id="SM00929">
    <property type="entry name" value="NADH-G_4Fe-4S_3"/>
    <property type="match status" value="1"/>
</dbReference>
<dbReference type="Gene3D" id="3.30.70.20">
    <property type="match status" value="1"/>
</dbReference>
<evidence type="ECO:0000259" key="11">
    <source>
        <dbReference type="PROSITE" id="PS51085"/>
    </source>
</evidence>
<dbReference type="InterPro" id="IPR000283">
    <property type="entry name" value="NADH_UbQ_OxRdtase_75kDa_su_CS"/>
</dbReference>
<comment type="cofactor">
    <cofactor evidence="9">
        <name>[2Fe-2S] cluster</name>
        <dbReference type="ChEBI" id="CHEBI:190135"/>
    </cofactor>
</comment>
<comment type="cofactor">
    <cofactor evidence="1">
        <name>[4Fe-4S] cluster</name>
        <dbReference type="ChEBI" id="CHEBI:49883"/>
    </cofactor>
</comment>
<dbReference type="GO" id="GO:0008137">
    <property type="term" value="F:NADH dehydrogenase (ubiquinone) activity"/>
    <property type="evidence" value="ECO:0007669"/>
    <property type="project" value="InterPro"/>
</dbReference>
<dbReference type="InterPro" id="IPR054351">
    <property type="entry name" value="NADH_UbQ_OxRdtase_ferredoxin"/>
</dbReference>
<dbReference type="FunFam" id="3.10.20.740:FF:000001">
    <property type="entry name" value="NADH-quinone oxidoreductase subunit G"/>
    <property type="match status" value="1"/>
</dbReference>